<dbReference type="EMBL" id="KB822723">
    <property type="protein sequence ID" value="ETN37484.1"/>
    <property type="molecule type" value="Genomic_DNA"/>
</dbReference>
<dbReference type="GeneID" id="19974445"/>
<evidence type="ECO:0000256" key="3">
    <source>
        <dbReference type="SAM" id="Coils"/>
    </source>
</evidence>
<dbReference type="HOGENOM" id="CLU_010128_1_0_1"/>
<evidence type="ECO:0008006" key="7">
    <source>
        <dbReference type="Google" id="ProtNLM"/>
    </source>
</evidence>
<dbReference type="InterPro" id="IPR021622">
    <property type="entry name" value="Afadin/alpha-actinin-bd"/>
</dbReference>
<dbReference type="InParanoid" id="W2RP37"/>
<dbReference type="AlphaFoldDB" id="W2RP37"/>
<name>W2RP37_CYPE1</name>
<evidence type="ECO:0000256" key="2">
    <source>
        <dbReference type="ARBA" id="ARBA00023054"/>
    </source>
</evidence>
<sequence length="535" mass="59615">MASSSLQSASNYLNNLLLARGLLQDGQAIEFARPTQSSDSDQTMARVINLVHELVLRRDRDAEQRESLVSTIRIMRADENRRVLDMQKVQDKNAELTRNLTTVEAQQRTLKAAVQKAEGQAKELREQMLKMKSTLDQVRARCVSDVRKRDVELEKLKGHLSSMQRGKREASGMKINTINPQPVRARGGSAQDVNSTGWTLEKETNDFLAAIVNETSTENVALRNLVARTMDTLRDLTGMEQEAEEQDNAIGIPGQYRNRQSTDDSIVSCSTLETHMTAILSHCQSILKDPSFVPIEEVQIREEEIIKLRVGWEKMAGRWKAAVTMMSTWRQKMLEGDSMNAHELSDLSFGKSVAMLPNGQPVLGTEDEELSSMMYDHKSELAATEEVADGAEDRFDDEDDSDLDIPPEPSPKRLAASPARRGIKLPGVLQEVGNTKAAKAPSSFIDSLDGILDENTRPIPVSKSKIPRQPSVSNRKPSLSVAEKLAEVEAEAKAAEAERAQEVTHKRKPKPKRSEKSRRRSTLSPEELAQLMGVR</sequence>
<comment type="similarity">
    <text evidence="1">Belongs to the ADIP family.</text>
</comment>
<dbReference type="eggNOG" id="ENOG502RZ1J">
    <property type="taxonomic scope" value="Eukaryota"/>
</dbReference>
<dbReference type="OrthoDB" id="312015at2759"/>
<dbReference type="Pfam" id="PF11559">
    <property type="entry name" value="ADIP"/>
    <property type="match status" value="1"/>
</dbReference>
<dbReference type="VEuPathDB" id="FungiDB:HMPREF1541_07106"/>
<evidence type="ECO:0000256" key="4">
    <source>
        <dbReference type="SAM" id="MobiDB-lite"/>
    </source>
</evidence>
<dbReference type="Proteomes" id="UP000030752">
    <property type="component" value="Unassembled WGS sequence"/>
</dbReference>
<gene>
    <name evidence="5" type="ORF">HMPREF1541_07106</name>
</gene>
<reference evidence="5 6" key="1">
    <citation type="submission" date="2013-03" db="EMBL/GenBank/DDBJ databases">
        <title>The Genome Sequence of Phialophora europaea CBS 101466.</title>
        <authorList>
            <consortium name="The Broad Institute Genomics Platform"/>
            <person name="Cuomo C."/>
            <person name="de Hoog S."/>
            <person name="Gorbushina A."/>
            <person name="Walker B."/>
            <person name="Young S.K."/>
            <person name="Zeng Q."/>
            <person name="Gargeya S."/>
            <person name="Fitzgerald M."/>
            <person name="Haas B."/>
            <person name="Abouelleil A."/>
            <person name="Allen A.W."/>
            <person name="Alvarado L."/>
            <person name="Arachchi H.M."/>
            <person name="Berlin A.M."/>
            <person name="Chapman S.B."/>
            <person name="Gainer-Dewar J."/>
            <person name="Goldberg J."/>
            <person name="Griggs A."/>
            <person name="Gujja S."/>
            <person name="Hansen M."/>
            <person name="Howarth C."/>
            <person name="Imamovic A."/>
            <person name="Ireland A."/>
            <person name="Larimer J."/>
            <person name="McCowan C."/>
            <person name="Murphy C."/>
            <person name="Pearson M."/>
            <person name="Poon T.W."/>
            <person name="Priest M."/>
            <person name="Roberts A."/>
            <person name="Saif S."/>
            <person name="Shea T."/>
            <person name="Sisk P."/>
            <person name="Sykes S."/>
            <person name="Wortman J."/>
            <person name="Nusbaum C."/>
            <person name="Birren B."/>
        </authorList>
    </citation>
    <scope>NUCLEOTIDE SEQUENCE [LARGE SCALE GENOMIC DNA]</scope>
    <source>
        <strain evidence="5 6">CBS 101466</strain>
    </source>
</reference>
<protein>
    <recommendedName>
        <fullName evidence="7">NIMA interactive protein</fullName>
    </recommendedName>
</protein>
<keyword evidence="2 3" id="KW-0175">Coiled coil</keyword>
<feature type="coiled-coil region" evidence="3">
    <location>
        <begin position="86"/>
        <end position="141"/>
    </location>
</feature>
<evidence type="ECO:0000313" key="5">
    <source>
        <dbReference type="EMBL" id="ETN37484.1"/>
    </source>
</evidence>
<feature type="region of interest" description="Disordered" evidence="4">
    <location>
        <begin position="393"/>
        <end position="419"/>
    </location>
</feature>
<dbReference type="STRING" id="1220924.W2RP37"/>
<feature type="compositionally biased region" description="Acidic residues" evidence="4">
    <location>
        <begin position="393"/>
        <end position="405"/>
    </location>
</feature>
<accession>W2RP37</accession>
<dbReference type="RefSeq" id="XP_008719653.1">
    <property type="nucleotide sequence ID" value="XM_008721431.1"/>
</dbReference>
<feature type="region of interest" description="Disordered" evidence="4">
    <location>
        <begin position="456"/>
        <end position="480"/>
    </location>
</feature>
<feature type="compositionally biased region" description="Basic residues" evidence="4">
    <location>
        <begin position="505"/>
        <end position="521"/>
    </location>
</feature>
<feature type="compositionally biased region" description="Basic and acidic residues" evidence="4">
    <location>
        <begin position="492"/>
        <end position="504"/>
    </location>
</feature>
<organism evidence="5 6">
    <name type="scientific">Cyphellophora europaea (strain CBS 101466)</name>
    <name type="common">Phialophora europaea</name>
    <dbReference type="NCBI Taxonomy" id="1220924"/>
    <lineage>
        <taxon>Eukaryota</taxon>
        <taxon>Fungi</taxon>
        <taxon>Dikarya</taxon>
        <taxon>Ascomycota</taxon>
        <taxon>Pezizomycotina</taxon>
        <taxon>Eurotiomycetes</taxon>
        <taxon>Chaetothyriomycetidae</taxon>
        <taxon>Chaetothyriales</taxon>
        <taxon>Cyphellophoraceae</taxon>
        <taxon>Cyphellophora</taxon>
    </lineage>
</organism>
<keyword evidence="6" id="KW-1185">Reference proteome</keyword>
<evidence type="ECO:0000313" key="6">
    <source>
        <dbReference type="Proteomes" id="UP000030752"/>
    </source>
</evidence>
<proteinExistence type="inferred from homology"/>
<feature type="region of interest" description="Disordered" evidence="4">
    <location>
        <begin position="492"/>
        <end position="535"/>
    </location>
</feature>
<evidence type="ECO:0000256" key="1">
    <source>
        <dbReference type="ARBA" id="ARBA00009291"/>
    </source>
</evidence>